<name>A0AAW4XIW9_RHORH</name>
<evidence type="ECO:0000313" key="2">
    <source>
        <dbReference type="EMBL" id="MCD2113001.1"/>
    </source>
</evidence>
<comment type="caution">
    <text evidence="2">The sequence shown here is derived from an EMBL/GenBank/DDBJ whole genome shotgun (WGS) entry which is preliminary data.</text>
</comment>
<dbReference type="AlphaFoldDB" id="A0AAW4XIW9"/>
<dbReference type="Proteomes" id="UP001198630">
    <property type="component" value="Unassembled WGS sequence"/>
</dbReference>
<dbReference type="RefSeq" id="WP_159418259.1">
    <property type="nucleotide sequence ID" value="NZ_CP027557.1"/>
</dbReference>
<accession>A0AAW4XIW9</accession>
<feature type="chain" id="PRO_5043621741" description="Secreted protein" evidence="1">
    <location>
        <begin position="28"/>
        <end position="146"/>
    </location>
</feature>
<keyword evidence="1" id="KW-0732">Signal</keyword>
<feature type="signal peptide" evidence="1">
    <location>
        <begin position="1"/>
        <end position="27"/>
    </location>
</feature>
<reference evidence="2" key="1">
    <citation type="submission" date="2021-11" db="EMBL/GenBank/DDBJ databases">
        <title>Development of a sustainable strategy for remediation of hydrocarbon-contaminated territories based on the waste exchange concept.</title>
        <authorList>
            <person name="Elkin A."/>
        </authorList>
    </citation>
    <scope>NUCLEOTIDE SEQUENCE</scope>
    <source>
        <strain evidence="2">IEGM 757</strain>
    </source>
</reference>
<evidence type="ECO:0008006" key="4">
    <source>
        <dbReference type="Google" id="ProtNLM"/>
    </source>
</evidence>
<gene>
    <name evidence="2" type="ORF">LQ384_17970</name>
</gene>
<evidence type="ECO:0000313" key="3">
    <source>
        <dbReference type="Proteomes" id="UP001198630"/>
    </source>
</evidence>
<protein>
    <recommendedName>
        <fullName evidence="4">Secreted protein</fullName>
    </recommendedName>
</protein>
<organism evidence="2 3">
    <name type="scientific">Rhodococcus rhodochrous</name>
    <dbReference type="NCBI Taxonomy" id="1829"/>
    <lineage>
        <taxon>Bacteria</taxon>
        <taxon>Bacillati</taxon>
        <taxon>Actinomycetota</taxon>
        <taxon>Actinomycetes</taxon>
        <taxon>Mycobacteriales</taxon>
        <taxon>Nocardiaceae</taxon>
        <taxon>Rhodococcus</taxon>
    </lineage>
</organism>
<evidence type="ECO:0000256" key="1">
    <source>
        <dbReference type="SAM" id="SignalP"/>
    </source>
</evidence>
<sequence length="146" mass="14705">MNIDFGRRGTRLVAAALLGGAMTLVPAASSAVAQTTGTLYVWIDGWGSGTVTSNPGGTNCRLVSPPGFPYEHKSGPDQVLSGSCHANFPVGTVVTVTAAPDAGNYLNGLDCGGPFTPGSSCQRTVTSGYNAAWSMFCPDGGLCSAG</sequence>
<proteinExistence type="predicted"/>
<dbReference type="EMBL" id="JAJNCO010000010">
    <property type="protein sequence ID" value="MCD2113001.1"/>
    <property type="molecule type" value="Genomic_DNA"/>
</dbReference>